<dbReference type="AlphaFoldDB" id="A0A1C0YJR5"/>
<comment type="caution">
    <text evidence="1">The sequence shown here is derived from an EMBL/GenBank/DDBJ whole genome shotgun (WGS) entry which is preliminary data.</text>
</comment>
<dbReference type="Pfam" id="PF20074">
    <property type="entry name" value="DUF6470"/>
    <property type="match status" value="1"/>
</dbReference>
<protein>
    <recommendedName>
        <fullName evidence="3">YviE</fullName>
    </recommendedName>
</protein>
<evidence type="ECO:0000313" key="2">
    <source>
        <dbReference type="Proteomes" id="UP000093199"/>
    </source>
</evidence>
<name>A0A1C0YJR5_9BACL</name>
<dbReference type="Proteomes" id="UP000093199">
    <property type="component" value="Unassembled WGS sequence"/>
</dbReference>
<sequence length="186" mass="20061">MAIPQIQLTIRDIQMDYSIRAPQIDISQRQAELHIEQPAAIIDITAKQGTLHIDQSQAFAEAGLKPISQMISDYASKGKQAALASIARNVQEGEQLQTGAGKGQRAAIIQSIAAQNTKVGPPQKSNITFIPSPGAVKINYTPGEFNIDIQAQQPKIDVQTFAPQIDLTYGAVTGTMTQRPSVEVQV</sequence>
<dbReference type="EMBL" id="MASJ01000003">
    <property type="protein sequence ID" value="OCS87425.1"/>
    <property type="molecule type" value="Genomic_DNA"/>
</dbReference>
<gene>
    <name evidence="1" type="ORF">A6M13_08895</name>
</gene>
<accession>A0A1C0YJR5</accession>
<keyword evidence="2" id="KW-1185">Reference proteome</keyword>
<dbReference type="RefSeq" id="WP_066542906.1">
    <property type="nucleotide sequence ID" value="NZ_MASJ01000003.1"/>
</dbReference>
<dbReference type="InterPro" id="IPR045527">
    <property type="entry name" value="DUF6470"/>
</dbReference>
<evidence type="ECO:0000313" key="1">
    <source>
        <dbReference type="EMBL" id="OCS87425.1"/>
    </source>
</evidence>
<evidence type="ECO:0008006" key="3">
    <source>
        <dbReference type="Google" id="ProtNLM"/>
    </source>
</evidence>
<proteinExistence type="predicted"/>
<reference evidence="1 2" key="1">
    <citation type="submission" date="2016-07" db="EMBL/GenBank/DDBJ databases">
        <title>Caryophanon tenue genome sequencing.</title>
        <authorList>
            <person name="Verma A."/>
            <person name="Pal Y."/>
            <person name="Krishnamurthi S."/>
        </authorList>
    </citation>
    <scope>NUCLEOTIDE SEQUENCE [LARGE SCALE GENOMIC DNA]</scope>
    <source>
        <strain evidence="1 2">DSM 14152</strain>
    </source>
</reference>
<organism evidence="1 2">
    <name type="scientific">Caryophanon tenue</name>
    <dbReference type="NCBI Taxonomy" id="33978"/>
    <lineage>
        <taxon>Bacteria</taxon>
        <taxon>Bacillati</taxon>
        <taxon>Bacillota</taxon>
        <taxon>Bacilli</taxon>
        <taxon>Bacillales</taxon>
        <taxon>Caryophanaceae</taxon>
        <taxon>Caryophanon</taxon>
    </lineage>
</organism>
<dbReference type="STRING" id="33978.A6M13_08895"/>
<dbReference type="OrthoDB" id="2112831at2"/>